<evidence type="ECO:0000313" key="10">
    <source>
        <dbReference type="EMBL" id="HIQ81296.1"/>
    </source>
</evidence>
<keyword evidence="6 8" id="KW-0862">Zinc</keyword>
<dbReference type="PROSITE" id="PS51747">
    <property type="entry name" value="CYT_DCMP_DEAMINASES_2"/>
    <property type="match status" value="1"/>
</dbReference>
<feature type="active site" description="Proton donor" evidence="7">
    <location>
        <position position="85"/>
    </location>
</feature>
<name>A0A9D0ZJB3_9FIRM</name>
<dbReference type="GO" id="GO:0009165">
    <property type="term" value="P:nucleotide biosynthetic process"/>
    <property type="evidence" value="ECO:0007669"/>
    <property type="project" value="UniProtKB-KW"/>
</dbReference>
<comment type="caution">
    <text evidence="10">The sequence shown here is derived from an EMBL/GenBank/DDBJ whole genome shotgun (WGS) entry which is preliminary data.</text>
</comment>
<keyword evidence="4" id="KW-0545">Nucleotide biosynthesis</keyword>
<comment type="cofactor">
    <cofactor evidence="1 8">
        <name>Zn(2+)</name>
        <dbReference type="ChEBI" id="CHEBI:29105"/>
    </cofactor>
</comment>
<reference evidence="10" key="2">
    <citation type="journal article" date="2021" name="PeerJ">
        <title>Extensive microbial diversity within the chicken gut microbiome revealed by metagenomics and culture.</title>
        <authorList>
            <person name="Gilroy R."/>
            <person name="Ravi A."/>
            <person name="Getino M."/>
            <person name="Pursley I."/>
            <person name="Horton D.L."/>
            <person name="Alikhan N.F."/>
            <person name="Baker D."/>
            <person name="Gharbi K."/>
            <person name="Hall N."/>
            <person name="Watson M."/>
            <person name="Adriaenssens E.M."/>
            <person name="Foster-Nyarko E."/>
            <person name="Jarju S."/>
            <person name="Secka A."/>
            <person name="Antonio M."/>
            <person name="Oren A."/>
            <person name="Chaudhuri R.R."/>
            <person name="La Ragione R."/>
            <person name="Hildebrand F."/>
            <person name="Pallen M.J."/>
        </authorList>
    </citation>
    <scope>NUCLEOTIDE SEQUENCE</scope>
    <source>
        <strain evidence="10">ChiSjej1B19-3389</strain>
    </source>
</reference>
<protein>
    <submittedName>
        <fullName evidence="10">Cytidine/deoxycytidylate deaminase family protein</fullName>
    </submittedName>
</protein>
<dbReference type="InterPro" id="IPR002125">
    <property type="entry name" value="CMP_dCMP_dom"/>
</dbReference>
<evidence type="ECO:0000256" key="2">
    <source>
        <dbReference type="ARBA" id="ARBA00006576"/>
    </source>
</evidence>
<keyword evidence="5" id="KW-0378">Hydrolase</keyword>
<dbReference type="PIRSF" id="PIRSF006019">
    <property type="entry name" value="dCMP_deaminase"/>
    <property type="match status" value="1"/>
</dbReference>
<sequence length="167" mass="18307">MKRDTYISWDELFMGTALLCAQRSKDPNTQVGACIVSGKTPLSAQHIILSTGYNGLPRGCDDAVFPWERTGALCNTKYAYVLCAELNAILNAQGRSLNGASIYVTLFPCNQCAKAIIQAGIREVVYLCDKYTGEETNTAAKRLFSAVGIQTRRFTPAHKSITLNFEV</sequence>
<evidence type="ECO:0000256" key="3">
    <source>
        <dbReference type="ARBA" id="ARBA00022723"/>
    </source>
</evidence>
<dbReference type="PROSITE" id="PS00903">
    <property type="entry name" value="CYT_DCMP_DEAMINASES_1"/>
    <property type="match status" value="1"/>
</dbReference>
<gene>
    <name evidence="10" type="ORF">IAD32_08465</name>
</gene>
<dbReference type="Gene3D" id="3.40.140.10">
    <property type="entry name" value="Cytidine Deaminase, domain 2"/>
    <property type="match status" value="1"/>
</dbReference>
<dbReference type="PANTHER" id="PTHR11086:SF18">
    <property type="entry name" value="DEOXYCYTIDYLATE DEAMINASE"/>
    <property type="match status" value="1"/>
</dbReference>
<feature type="binding site" evidence="8">
    <location>
        <position position="109"/>
    </location>
    <ligand>
        <name>Zn(2+)</name>
        <dbReference type="ChEBI" id="CHEBI:29105"/>
        <note>catalytic</note>
    </ligand>
</feature>
<feature type="domain" description="CMP/dCMP-type deaminase" evidence="9">
    <location>
        <begin position="8"/>
        <end position="144"/>
    </location>
</feature>
<dbReference type="SUPFAM" id="SSF53927">
    <property type="entry name" value="Cytidine deaminase-like"/>
    <property type="match status" value="1"/>
</dbReference>
<dbReference type="InterPro" id="IPR016473">
    <property type="entry name" value="dCMP_deaminase"/>
</dbReference>
<accession>A0A9D0ZJB3</accession>
<dbReference type="InterPro" id="IPR015517">
    <property type="entry name" value="dCMP_deaminase-rel"/>
</dbReference>
<evidence type="ECO:0000256" key="6">
    <source>
        <dbReference type="ARBA" id="ARBA00022833"/>
    </source>
</evidence>
<evidence type="ECO:0000256" key="5">
    <source>
        <dbReference type="ARBA" id="ARBA00022801"/>
    </source>
</evidence>
<evidence type="ECO:0000313" key="11">
    <source>
        <dbReference type="Proteomes" id="UP000886787"/>
    </source>
</evidence>
<dbReference type="EMBL" id="DVFW01000045">
    <property type="protein sequence ID" value="HIQ81296.1"/>
    <property type="molecule type" value="Genomic_DNA"/>
</dbReference>
<dbReference type="PANTHER" id="PTHR11086">
    <property type="entry name" value="DEOXYCYTIDYLATE DEAMINASE-RELATED"/>
    <property type="match status" value="1"/>
</dbReference>
<dbReference type="GO" id="GO:0005737">
    <property type="term" value="C:cytoplasm"/>
    <property type="evidence" value="ECO:0007669"/>
    <property type="project" value="TreeGrafter"/>
</dbReference>
<evidence type="ECO:0000256" key="1">
    <source>
        <dbReference type="ARBA" id="ARBA00001947"/>
    </source>
</evidence>
<evidence type="ECO:0000259" key="9">
    <source>
        <dbReference type="PROSITE" id="PS51747"/>
    </source>
</evidence>
<proteinExistence type="inferred from homology"/>
<dbReference type="InterPro" id="IPR016193">
    <property type="entry name" value="Cytidine_deaminase-like"/>
</dbReference>
<dbReference type="AlphaFoldDB" id="A0A9D0ZJB3"/>
<evidence type="ECO:0000256" key="8">
    <source>
        <dbReference type="PIRSR" id="PIRSR006019-2"/>
    </source>
</evidence>
<evidence type="ECO:0000256" key="4">
    <source>
        <dbReference type="ARBA" id="ARBA00022727"/>
    </source>
</evidence>
<keyword evidence="3 8" id="KW-0479">Metal-binding</keyword>
<organism evidence="10 11">
    <name type="scientific">Candidatus Scatavimonas merdigallinarum</name>
    <dbReference type="NCBI Taxonomy" id="2840914"/>
    <lineage>
        <taxon>Bacteria</taxon>
        <taxon>Bacillati</taxon>
        <taxon>Bacillota</taxon>
        <taxon>Clostridia</taxon>
        <taxon>Eubacteriales</taxon>
        <taxon>Oscillospiraceae</taxon>
        <taxon>Oscillospiraceae incertae sedis</taxon>
        <taxon>Candidatus Scatavimonas</taxon>
    </lineage>
</organism>
<feature type="binding site" evidence="8">
    <location>
        <position position="112"/>
    </location>
    <ligand>
        <name>Zn(2+)</name>
        <dbReference type="ChEBI" id="CHEBI:29105"/>
        <note>catalytic</note>
    </ligand>
</feature>
<reference evidence="10" key="1">
    <citation type="submission" date="2020-10" db="EMBL/GenBank/DDBJ databases">
        <authorList>
            <person name="Gilroy R."/>
        </authorList>
    </citation>
    <scope>NUCLEOTIDE SEQUENCE</scope>
    <source>
        <strain evidence="10">ChiSjej1B19-3389</strain>
    </source>
</reference>
<evidence type="ECO:0000256" key="7">
    <source>
        <dbReference type="PIRSR" id="PIRSR006019-1"/>
    </source>
</evidence>
<dbReference type="InterPro" id="IPR035105">
    <property type="entry name" value="Deoxycytidylate_deaminase_dom"/>
</dbReference>
<dbReference type="CDD" id="cd01286">
    <property type="entry name" value="deoxycytidylate_deaminase"/>
    <property type="match status" value="1"/>
</dbReference>
<dbReference type="Pfam" id="PF00383">
    <property type="entry name" value="dCMP_cyt_deam_1"/>
    <property type="match status" value="1"/>
</dbReference>
<dbReference type="GO" id="GO:0008270">
    <property type="term" value="F:zinc ion binding"/>
    <property type="evidence" value="ECO:0007669"/>
    <property type="project" value="InterPro"/>
</dbReference>
<dbReference type="GO" id="GO:0004132">
    <property type="term" value="F:dCMP deaminase activity"/>
    <property type="evidence" value="ECO:0007669"/>
    <property type="project" value="InterPro"/>
</dbReference>
<dbReference type="InterPro" id="IPR016192">
    <property type="entry name" value="APOBEC/CMP_deaminase_Zn-bd"/>
</dbReference>
<comment type="similarity">
    <text evidence="2">Belongs to the cytidine and deoxycytidylate deaminase family.</text>
</comment>
<dbReference type="FunFam" id="3.40.140.10:FF:000021">
    <property type="entry name" value="Deoxycytidylate deaminase"/>
    <property type="match status" value="1"/>
</dbReference>
<dbReference type="Proteomes" id="UP000886787">
    <property type="component" value="Unassembled WGS sequence"/>
</dbReference>
<dbReference type="GO" id="GO:0006220">
    <property type="term" value="P:pyrimidine nucleotide metabolic process"/>
    <property type="evidence" value="ECO:0007669"/>
    <property type="project" value="InterPro"/>
</dbReference>